<gene>
    <name evidence="4" type="ORF">A3B21_01065</name>
</gene>
<dbReference type="InterPro" id="IPR028098">
    <property type="entry name" value="Glyco_trans_4-like_N"/>
</dbReference>
<evidence type="ECO:0000259" key="2">
    <source>
        <dbReference type="Pfam" id="PF00534"/>
    </source>
</evidence>
<dbReference type="EMBL" id="MGEJ01000019">
    <property type="protein sequence ID" value="OGL79980.1"/>
    <property type="molecule type" value="Genomic_DNA"/>
</dbReference>
<feature type="domain" description="Glycosyltransferase subfamily 4-like N-terminal" evidence="3">
    <location>
        <begin position="16"/>
        <end position="201"/>
    </location>
</feature>
<sequence>MRIGIDGRALQDHPRGGVGQYAYHLLYALFSLDHGNEYVVWYNAARKLEVPMFSEYPNVRVHRTNWPNKMLNLSMKVLGSPRVPPLRSDAPVGLRPRGASEIRGGEEGLRNFDIFFMPNINFVALSPTTKLIITAHDLSFVHFPEHFSRKTRLWHRAINPRALFNRADHIVTVSAHTKDDLVETYGIAQEKVSVIYPGVEVNSSQTTVHSKSKTVNREPMTDGFILYFGALEPRKNIEGIIEAFELLHSQFANSHEIRRLASYLIIAGLSTPYVKYLKKRIAKSKVRDRVILKENPTEEEKETLYAGASLFVYPSFYEGFGFPPLEAMSYGVPVVASSASSVPEICGDAAMLVNPWDVNEIKEGMRILLEDETLRQNYISAGRNRIREFSWQASAKQIKEIFYSTCVGN</sequence>
<proteinExistence type="predicted"/>
<dbReference type="GO" id="GO:0016757">
    <property type="term" value="F:glycosyltransferase activity"/>
    <property type="evidence" value="ECO:0007669"/>
    <property type="project" value="InterPro"/>
</dbReference>
<dbReference type="InterPro" id="IPR001296">
    <property type="entry name" value="Glyco_trans_1"/>
</dbReference>
<protein>
    <recommendedName>
        <fullName evidence="6">Glycosyl transferase family 1 domain-containing protein</fullName>
    </recommendedName>
</protein>
<evidence type="ECO:0000313" key="4">
    <source>
        <dbReference type="EMBL" id="OGL79980.1"/>
    </source>
</evidence>
<organism evidence="4 5">
    <name type="scientific">Candidatus Uhrbacteria bacterium RIFCSPLOWO2_01_FULL_47_24</name>
    <dbReference type="NCBI Taxonomy" id="1802401"/>
    <lineage>
        <taxon>Bacteria</taxon>
        <taxon>Candidatus Uhriibacteriota</taxon>
    </lineage>
</organism>
<dbReference type="SUPFAM" id="SSF53756">
    <property type="entry name" value="UDP-Glycosyltransferase/glycogen phosphorylase"/>
    <property type="match status" value="1"/>
</dbReference>
<dbReference type="AlphaFoldDB" id="A0A1F7UNW4"/>
<accession>A0A1F7UNW4</accession>
<evidence type="ECO:0000313" key="5">
    <source>
        <dbReference type="Proteomes" id="UP000176897"/>
    </source>
</evidence>
<reference evidence="4 5" key="1">
    <citation type="journal article" date="2016" name="Nat. Commun.">
        <title>Thousands of microbial genomes shed light on interconnected biogeochemical processes in an aquifer system.</title>
        <authorList>
            <person name="Anantharaman K."/>
            <person name="Brown C.T."/>
            <person name="Hug L.A."/>
            <person name="Sharon I."/>
            <person name="Castelle C.J."/>
            <person name="Probst A.J."/>
            <person name="Thomas B.C."/>
            <person name="Singh A."/>
            <person name="Wilkins M.J."/>
            <person name="Karaoz U."/>
            <person name="Brodie E.L."/>
            <person name="Williams K.H."/>
            <person name="Hubbard S.S."/>
            <person name="Banfield J.F."/>
        </authorList>
    </citation>
    <scope>NUCLEOTIDE SEQUENCE [LARGE SCALE GENOMIC DNA]</scope>
</reference>
<dbReference type="Pfam" id="PF00534">
    <property type="entry name" value="Glycos_transf_1"/>
    <property type="match status" value="1"/>
</dbReference>
<evidence type="ECO:0000256" key="1">
    <source>
        <dbReference type="ARBA" id="ARBA00022679"/>
    </source>
</evidence>
<dbReference type="PANTHER" id="PTHR46401:SF2">
    <property type="entry name" value="GLYCOSYLTRANSFERASE WBBK-RELATED"/>
    <property type="match status" value="1"/>
</dbReference>
<dbReference type="PANTHER" id="PTHR46401">
    <property type="entry name" value="GLYCOSYLTRANSFERASE WBBK-RELATED"/>
    <property type="match status" value="1"/>
</dbReference>
<dbReference type="Gene3D" id="3.40.50.2000">
    <property type="entry name" value="Glycogen Phosphorylase B"/>
    <property type="match status" value="2"/>
</dbReference>
<dbReference type="Pfam" id="PF13439">
    <property type="entry name" value="Glyco_transf_4"/>
    <property type="match status" value="1"/>
</dbReference>
<feature type="domain" description="Glycosyl transferase family 1" evidence="2">
    <location>
        <begin position="213"/>
        <end position="385"/>
    </location>
</feature>
<name>A0A1F7UNW4_9BACT</name>
<dbReference type="Proteomes" id="UP000176897">
    <property type="component" value="Unassembled WGS sequence"/>
</dbReference>
<keyword evidence="1" id="KW-0808">Transferase</keyword>
<evidence type="ECO:0008006" key="6">
    <source>
        <dbReference type="Google" id="ProtNLM"/>
    </source>
</evidence>
<dbReference type="CDD" id="cd03809">
    <property type="entry name" value="GT4_MtfB-like"/>
    <property type="match status" value="1"/>
</dbReference>
<dbReference type="STRING" id="1802401.A3B21_01065"/>
<comment type="caution">
    <text evidence="4">The sequence shown here is derived from an EMBL/GenBank/DDBJ whole genome shotgun (WGS) entry which is preliminary data.</text>
</comment>
<evidence type="ECO:0000259" key="3">
    <source>
        <dbReference type="Pfam" id="PF13439"/>
    </source>
</evidence>